<dbReference type="Proteomes" id="UP001207626">
    <property type="component" value="Unassembled WGS sequence"/>
</dbReference>
<proteinExistence type="predicted"/>
<sequence>MVLEINLKEEKTLLNTVDRWQMSRAGVLNFWYYDEEEFHFEEGRMILRGTNGSGKSVTMQSFIPLVLDGDKRPERLDPFGSRDRKLEYYLLGDEEKGHTDRTGYLWLEFYHPHKKIYKTIGIGIRARRGAAQLGFWGFLLEDGRRVNQDFWLYDYKLWLEQGNKVPLNRKELTDQIDSGGQVVQEQSSYREMVNKALFGFQDPDSFKDLLKLLLELRSPKLSKDFKPSSMYEILTKALPPLKEEELGPLSDVIEDMDQITDQLEELRIHVDELGKVNEKYNEYNRFLLNLHSEEVLTNSEVCAQLEKQVAELRGQVLALKNEQFNIIASMEQDKTKLGTVEVELDILNRSEVIEKQRELERAEEQLKETLGQLGDIRKRKNKNVSALNQVEQEIEQAEGKLNLIVQEQHETVEELEDLARTIEFGEHDIYHRAWTRGIPEDQQWAHNWLKDLERHKENLVVALKIAREEREAFRAASEAEIRLGEIHRERSIAEDEQAAQDSRLEIEKEKIRENLVRWQQGLHQLPVDGEGLRDSLRALSLLTAKDRQYDRVRQAAVQAYEHRNQELLEQGLQLQHHKKVLLDDCHNLELEQEQWRSTKEPEPKRTEKRKATRGQRKKGIGAPLFAVCEFNDVLTEDEQARLEETLEQVGLLDAWIFPGGKVSVLDQEEGEEVWIEPTNSLHEMTLANMLQATPSQESGLSDKDIQAALKSIGWAREGENTQIDKESLVIGDGTFRLGALTGQGFSKLRAEYIGKETRLRTKQLAMAQLEADLQQLVNKISDIDEQLTMLEENNRALKAELESFPDDKELQVQIDIFIQFSYRLTEIMNQEQKVELWYKEKMALLRGLQLKLAEQTANWSLLKGEKQISEALDLCMNYRSRISALKSSWLRYSEISQYQSKQVDQQANLLLEIEEDEFQLKIIEEKKEKYTAQVGQLKNLMVEMGLQKVHEQIVTLKQEKITLLNRIDTLHEKKEKLIAGLSGKETTFNIFLEQLNDCQTQFYHTVELWKGEVQLALVPKWKEALDQLTDENEIPKICRQIKKEYGSQFGTRTKERIGNELQLEYNAVRNNLRDYVVEMDFLSSGRMVITSKRDRMNPMTPSMLLDELIKQRDEQRTLLTEKDRQLYEEIIIGSVGKAIRHRIHRARDWVDRMKALMSQRDTSSGLQLSLVWEAKAPTTESELDTESLVELLLRDAHRMEDEEIELIIEHFRKRILQAKQYSEEEQGALRRYIYNLLDYRSWFEFKLHYRKGDQTGYRELTDAKFNVLSGGEKAMAMYIPLFAATYSRYSDASADAPKIISLDEAFAGVDDANMRDMFHLLTDMGFDYMMTSQVLWGCYDTVPRLAIYEIYRPKDINVVTLFHYRWNGKSKVLIEN</sequence>
<evidence type="ECO:0000313" key="3">
    <source>
        <dbReference type="EMBL" id="MCY9522278.1"/>
    </source>
</evidence>
<gene>
    <name evidence="3" type="ORF">M5X09_21915</name>
</gene>
<evidence type="ECO:0000256" key="2">
    <source>
        <dbReference type="SAM" id="MobiDB-lite"/>
    </source>
</evidence>
<reference evidence="3 4" key="1">
    <citation type="submission" date="2022-05" db="EMBL/GenBank/DDBJ databases">
        <title>Genome Sequencing of Bee-Associated Microbes.</title>
        <authorList>
            <person name="Dunlap C."/>
        </authorList>
    </citation>
    <scope>NUCLEOTIDE SEQUENCE [LARGE SCALE GENOMIC DNA]</scope>
    <source>
        <strain evidence="3 4">NRRL NRS-1438</strain>
    </source>
</reference>
<dbReference type="NCBIfam" id="TIGR02680">
    <property type="entry name" value="TIGR02680 family protein"/>
    <property type="match status" value="1"/>
</dbReference>
<keyword evidence="4" id="KW-1185">Reference proteome</keyword>
<feature type="coiled-coil region" evidence="1">
    <location>
        <begin position="249"/>
        <end position="276"/>
    </location>
</feature>
<dbReference type="InterPro" id="IPR013496">
    <property type="entry name" value="CHP02680"/>
</dbReference>
<evidence type="ECO:0000313" key="4">
    <source>
        <dbReference type="Proteomes" id="UP001207626"/>
    </source>
</evidence>
<accession>A0ABT4DY55</accession>
<feature type="coiled-coil region" evidence="1">
    <location>
        <begin position="759"/>
        <end position="800"/>
    </location>
</feature>
<feature type="compositionally biased region" description="Basic residues" evidence="2">
    <location>
        <begin position="606"/>
        <end position="617"/>
    </location>
</feature>
<organism evidence="3 4">
    <name type="scientific">Paenibacillus apiarius</name>
    <dbReference type="NCBI Taxonomy" id="46240"/>
    <lineage>
        <taxon>Bacteria</taxon>
        <taxon>Bacillati</taxon>
        <taxon>Bacillota</taxon>
        <taxon>Bacilli</taxon>
        <taxon>Bacillales</taxon>
        <taxon>Paenibacillaceae</taxon>
        <taxon>Paenibacillus</taxon>
    </lineage>
</organism>
<evidence type="ECO:0000256" key="1">
    <source>
        <dbReference type="SAM" id="Coils"/>
    </source>
</evidence>
<dbReference type="RefSeq" id="WP_217896837.1">
    <property type="nucleotide sequence ID" value="NZ_JAMDLV010000070.1"/>
</dbReference>
<dbReference type="Pfam" id="PF13558">
    <property type="entry name" value="SbcC_Walker_B"/>
    <property type="match status" value="1"/>
</dbReference>
<keyword evidence="1" id="KW-0175">Coiled coil</keyword>
<feature type="region of interest" description="Disordered" evidence="2">
    <location>
        <begin position="593"/>
        <end position="617"/>
    </location>
</feature>
<feature type="coiled-coil region" evidence="1">
    <location>
        <begin position="913"/>
        <end position="940"/>
    </location>
</feature>
<name>A0ABT4DY55_9BACL</name>
<feature type="compositionally biased region" description="Basic and acidic residues" evidence="2">
    <location>
        <begin position="593"/>
        <end position="605"/>
    </location>
</feature>
<protein>
    <submittedName>
        <fullName evidence="3">TIGR02680 family protein</fullName>
    </submittedName>
</protein>
<dbReference type="EMBL" id="JAMDLW010000032">
    <property type="protein sequence ID" value="MCY9522278.1"/>
    <property type="molecule type" value="Genomic_DNA"/>
</dbReference>
<feature type="coiled-coil region" evidence="1">
    <location>
        <begin position="349"/>
        <end position="407"/>
    </location>
</feature>
<comment type="caution">
    <text evidence="3">The sequence shown here is derived from an EMBL/GenBank/DDBJ whole genome shotgun (WGS) entry which is preliminary data.</text>
</comment>